<protein>
    <recommendedName>
        <fullName evidence="4">YtkA-like domain-containing protein</fullName>
    </recommendedName>
</protein>
<dbReference type="AlphaFoldDB" id="A0A0P1EKM0"/>
<reference evidence="3" key="1">
    <citation type="submission" date="2015-09" db="EMBL/GenBank/DDBJ databases">
        <authorList>
            <person name="Rodrigo-Torres L."/>
            <person name="Arahal D.R."/>
        </authorList>
    </citation>
    <scope>NUCLEOTIDE SEQUENCE [LARGE SCALE GENOMIC DNA]</scope>
    <source>
        <strain evidence="3">CECT 4293</strain>
    </source>
</reference>
<evidence type="ECO:0008006" key="4">
    <source>
        <dbReference type="Google" id="ProtNLM"/>
    </source>
</evidence>
<evidence type="ECO:0000256" key="1">
    <source>
        <dbReference type="SAM" id="SignalP"/>
    </source>
</evidence>
<proteinExistence type="predicted"/>
<organism evidence="2 3">
    <name type="scientific">Ruegeria atlantica</name>
    <dbReference type="NCBI Taxonomy" id="81569"/>
    <lineage>
        <taxon>Bacteria</taxon>
        <taxon>Pseudomonadati</taxon>
        <taxon>Pseudomonadota</taxon>
        <taxon>Alphaproteobacteria</taxon>
        <taxon>Rhodobacterales</taxon>
        <taxon>Roseobacteraceae</taxon>
        <taxon>Ruegeria</taxon>
    </lineage>
</organism>
<dbReference type="Proteomes" id="UP000050786">
    <property type="component" value="Unassembled WGS sequence"/>
</dbReference>
<evidence type="ECO:0000313" key="2">
    <source>
        <dbReference type="EMBL" id="CUH43353.1"/>
    </source>
</evidence>
<keyword evidence="3" id="KW-1185">Reference proteome</keyword>
<keyword evidence="1" id="KW-0732">Signal</keyword>
<feature type="chain" id="PRO_5006061630" description="YtkA-like domain-containing protein" evidence="1">
    <location>
        <begin position="17"/>
        <end position="125"/>
    </location>
</feature>
<gene>
    <name evidence="2" type="ORF">RUM4293_02247</name>
</gene>
<sequence length="125" mass="13817">MIRWVVWFLVSSGAAAACETAGQRMSSETQNAPKVHVALDEIRLSQPFSILLTVCDDVAVSEVRVDAIMPAHQHGLNYAPKITALGDRVFRADNMLFHMPGLWELRVDTNFGGRSISYTSDVVLK</sequence>
<accession>A0A0P1EKM0</accession>
<dbReference type="RefSeq" id="WP_058273379.1">
    <property type="nucleotide sequence ID" value="NZ_CYPS01000036.1"/>
</dbReference>
<feature type="signal peptide" evidence="1">
    <location>
        <begin position="1"/>
        <end position="16"/>
    </location>
</feature>
<dbReference type="EMBL" id="CYPS01000036">
    <property type="protein sequence ID" value="CUH43353.1"/>
    <property type="molecule type" value="Genomic_DNA"/>
</dbReference>
<evidence type="ECO:0000313" key="3">
    <source>
        <dbReference type="Proteomes" id="UP000050786"/>
    </source>
</evidence>
<dbReference type="PROSITE" id="PS51257">
    <property type="entry name" value="PROKAR_LIPOPROTEIN"/>
    <property type="match status" value="1"/>
</dbReference>
<name>A0A0P1EKM0_9RHOB</name>